<name>D5GJE9_TUBMM</name>
<evidence type="ECO:0000313" key="10">
    <source>
        <dbReference type="Proteomes" id="UP000006911"/>
    </source>
</evidence>
<dbReference type="GeneID" id="9182643"/>
<dbReference type="HOGENOM" id="CLU_000960_29_0_1"/>
<evidence type="ECO:0000256" key="3">
    <source>
        <dbReference type="ARBA" id="ARBA00022692"/>
    </source>
</evidence>
<gene>
    <name evidence="9" type="ORF">GSTUM_00008966001</name>
</gene>
<dbReference type="InterPro" id="IPR020846">
    <property type="entry name" value="MFS_dom"/>
</dbReference>
<dbReference type="Gene3D" id="1.20.1250.20">
    <property type="entry name" value="MFS general substrate transporter like domains"/>
    <property type="match status" value="2"/>
</dbReference>
<feature type="region of interest" description="Disordered" evidence="6">
    <location>
        <begin position="477"/>
        <end position="514"/>
    </location>
</feature>
<evidence type="ECO:0000256" key="2">
    <source>
        <dbReference type="ARBA" id="ARBA00022448"/>
    </source>
</evidence>
<dbReference type="FunCoup" id="D5GJE9">
    <property type="interactions" value="38"/>
</dbReference>
<evidence type="ECO:0000256" key="5">
    <source>
        <dbReference type="ARBA" id="ARBA00023136"/>
    </source>
</evidence>
<evidence type="ECO:0000259" key="8">
    <source>
        <dbReference type="PROSITE" id="PS50850"/>
    </source>
</evidence>
<feature type="transmembrane region" description="Helical" evidence="7">
    <location>
        <begin position="56"/>
        <end position="74"/>
    </location>
</feature>
<feature type="transmembrane region" description="Helical" evidence="7">
    <location>
        <begin position="21"/>
        <end position="44"/>
    </location>
</feature>
<keyword evidence="4 7" id="KW-1133">Transmembrane helix</keyword>
<feature type="transmembrane region" description="Helical" evidence="7">
    <location>
        <begin position="86"/>
        <end position="112"/>
    </location>
</feature>
<evidence type="ECO:0000256" key="6">
    <source>
        <dbReference type="SAM" id="MobiDB-lite"/>
    </source>
</evidence>
<keyword evidence="5 7" id="KW-0472">Membrane</keyword>
<dbReference type="PANTHER" id="PTHR42718">
    <property type="entry name" value="MAJOR FACILITATOR SUPERFAMILY MULTIDRUG TRANSPORTER MFSC"/>
    <property type="match status" value="1"/>
</dbReference>
<dbReference type="AlphaFoldDB" id="D5GJE9"/>
<dbReference type="InterPro" id="IPR036259">
    <property type="entry name" value="MFS_trans_sf"/>
</dbReference>
<dbReference type="InParanoid" id="D5GJE9"/>
<dbReference type="RefSeq" id="XP_002840451.1">
    <property type="nucleotide sequence ID" value="XM_002840405.1"/>
</dbReference>
<evidence type="ECO:0000313" key="9">
    <source>
        <dbReference type="EMBL" id="CAZ84642.1"/>
    </source>
</evidence>
<comment type="subcellular location">
    <subcellularLocation>
        <location evidence="1">Membrane</location>
        <topology evidence="1">Multi-pass membrane protein</topology>
    </subcellularLocation>
</comment>
<feature type="transmembrane region" description="Helical" evidence="7">
    <location>
        <begin position="239"/>
        <end position="260"/>
    </location>
</feature>
<accession>D5GJE9</accession>
<keyword evidence="10" id="KW-1185">Reference proteome</keyword>
<feature type="transmembrane region" description="Helical" evidence="7">
    <location>
        <begin position="175"/>
        <end position="196"/>
    </location>
</feature>
<keyword evidence="2" id="KW-0813">Transport</keyword>
<feature type="domain" description="Major facilitator superfamily (MFS) profile" evidence="8">
    <location>
        <begin position="20"/>
        <end position="470"/>
    </location>
</feature>
<dbReference type="eggNOG" id="KOG0254">
    <property type="taxonomic scope" value="Eukaryota"/>
</dbReference>
<feature type="transmembrane region" description="Helical" evidence="7">
    <location>
        <begin position="148"/>
        <end position="169"/>
    </location>
</feature>
<proteinExistence type="predicted"/>
<dbReference type="GO" id="GO:0016020">
    <property type="term" value="C:membrane"/>
    <property type="evidence" value="ECO:0007669"/>
    <property type="project" value="UniProtKB-SubCell"/>
</dbReference>
<dbReference type="Pfam" id="PF07690">
    <property type="entry name" value="MFS_1"/>
    <property type="match status" value="1"/>
</dbReference>
<dbReference type="InterPro" id="IPR011701">
    <property type="entry name" value="MFS"/>
</dbReference>
<dbReference type="OMA" id="FGVMDNA"/>
<dbReference type="Proteomes" id="UP000006911">
    <property type="component" value="Unassembled WGS sequence"/>
</dbReference>
<dbReference type="SUPFAM" id="SSF103473">
    <property type="entry name" value="MFS general substrate transporter"/>
    <property type="match status" value="1"/>
</dbReference>
<dbReference type="EMBL" id="FN430330">
    <property type="protein sequence ID" value="CAZ84642.1"/>
    <property type="molecule type" value="Genomic_DNA"/>
</dbReference>
<feature type="transmembrane region" description="Helical" evidence="7">
    <location>
        <begin position="346"/>
        <end position="362"/>
    </location>
</feature>
<dbReference type="GO" id="GO:0022857">
    <property type="term" value="F:transmembrane transporter activity"/>
    <property type="evidence" value="ECO:0007669"/>
    <property type="project" value="InterPro"/>
</dbReference>
<feature type="transmembrane region" description="Helical" evidence="7">
    <location>
        <begin position="281"/>
        <end position="300"/>
    </location>
</feature>
<feature type="transmembrane region" description="Helical" evidence="7">
    <location>
        <begin position="408"/>
        <end position="428"/>
    </location>
</feature>
<dbReference type="PANTHER" id="PTHR42718:SF9">
    <property type="entry name" value="MAJOR FACILITATOR SUPERFAMILY MULTIDRUG TRANSPORTER MFSC"/>
    <property type="match status" value="1"/>
</dbReference>
<dbReference type="PROSITE" id="PS50850">
    <property type="entry name" value="MFS"/>
    <property type="match status" value="1"/>
</dbReference>
<feature type="transmembrane region" description="Helical" evidence="7">
    <location>
        <begin position="374"/>
        <end position="396"/>
    </location>
</feature>
<feature type="transmembrane region" description="Helical" evidence="7">
    <location>
        <begin position="208"/>
        <end position="227"/>
    </location>
</feature>
<organism evidence="9 10">
    <name type="scientific">Tuber melanosporum (strain Mel28)</name>
    <name type="common">Perigord black truffle</name>
    <dbReference type="NCBI Taxonomy" id="656061"/>
    <lineage>
        <taxon>Eukaryota</taxon>
        <taxon>Fungi</taxon>
        <taxon>Dikarya</taxon>
        <taxon>Ascomycota</taxon>
        <taxon>Pezizomycotina</taxon>
        <taxon>Pezizomycetes</taxon>
        <taxon>Pezizales</taxon>
        <taxon>Tuberaceae</taxon>
        <taxon>Tuber</taxon>
    </lineage>
</organism>
<evidence type="ECO:0000256" key="1">
    <source>
        <dbReference type="ARBA" id="ARBA00004141"/>
    </source>
</evidence>
<keyword evidence="3 7" id="KW-0812">Transmembrane</keyword>
<evidence type="ECO:0000256" key="4">
    <source>
        <dbReference type="ARBA" id="ARBA00022989"/>
    </source>
</evidence>
<feature type="transmembrane region" description="Helical" evidence="7">
    <location>
        <begin position="448"/>
        <end position="466"/>
    </location>
</feature>
<dbReference type="KEGG" id="tml:GSTUM_00008966001"/>
<protein>
    <submittedName>
        <fullName evidence="9">(Perigord truffle) hypothetical protein</fullName>
    </submittedName>
</protein>
<sequence>MANVNSPRLDQLRKTLRPLTFAVFAGSQILDILNVTGVTFALPSISEKYGIPETEASWVLSAYSLTFGSFLLIAGRLGDVIGHHTVYSVGLLFFSICSAICAGVDNVIALYVVRALQGIAAACTIPTSYALVATTFTGKSQQMAISGLGACQATGAVVGTLVGGAFTTTSLGYKGLFWLSFALSMIFAVLAFILIPPSPTNFPMAKRLDYPGAVFITVGALLLVFGFTEAPTDWQQAKVIAPIVLGGAIIIFFLVWEEFILEKYFSLEPLIPRKVWSYHNFGPVLSITGFTYATFFIILLNGSQFLIRVQDRSQMTAAIQFLPTSVTALIAMFALGAAYGRVPPKWVIAVGEILAIVGILLFSRNEVDTNFWRYTFSGEVVMIIGMAGYFVNYLNVAISSAPNEMQGLIAGILQTAAQLGTALGFAIASSLIRGETREELKEAYRNSFYTAIAFAAASFILAVLFIKSSMVPQGEKSEEAEGIVSEGKAVSDGESTTVGTAMGSRYPSVEKSEV</sequence>
<evidence type="ECO:0000256" key="7">
    <source>
        <dbReference type="SAM" id="Phobius"/>
    </source>
</evidence>
<feature type="transmembrane region" description="Helical" evidence="7">
    <location>
        <begin position="320"/>
        <end position="339"/>
    </location>
</feature>
<reference evidence="9 10" key="1">
    <citation type="journal article" date="2010" name="Nature">
        <title>Perigord black truffle genome uncovers evolutionary origins and mechanisms of symbiosis.</title>
        <authorList>
            <person name="Martin F."/>
            <person name="Kohler A."/>
            <person name="Murat C."/>
            <person name="Balestrini R."/>
            <person name="Coutinho P.M."/>
            <person name="Jaillon O."/>
            <person name="Montanini B."/>
            <person name="Morin E."/>
            <person name="Noel B."/>
            <person name="Percudani R."/>
            <person name="Porcel B."/>
            <person name="Rubini A."/>
            <person name="Amicucci A."/>
            <person name="Amselem J."/>
            <person name="Anthouard V."/>
            <person name="Arcioni S."/>
            <person name="Artiguenave F."/>
            <person name="Aury J.M."/>
            <person name="Ballario P."/>
            <person name="Bolchi A."/>
            <person name="Brenna A."/>
            <person name="Brun A."/>
            <person name="Buee M."/>
            <person name="Cantarel B."/>
            <person name="Chevalier G."/>
            <person name="Couloux A."/>
            <person name="Da Silva C."/>
            <person name="Denoeud F."/>
            <person name="Duplessis S."/>
            <person name="Ghignone S."/>
            <person name="Hilselberger B."/>
            <person name="Iotti M."/>
            <person name="Marcais B."/>
            <person name="Mello A."/>
            <person name="Miranda M."/>
            <person name="Pacioni G."/>
            <person name="Quesneville H."/>
            <person name="Riccioni C."/>
            <person name="Ruotolo R."/>
            <person name="Splivallo R."/>
            <person name="Stocchi V."/>
            <person name="Tisserant E."/>
            <person name="Viscomi A.R."/>
            <person name="Zambonelli A."/>
            <person name="Zampieri E."/>
            <person name="Henrissat B."/>
            <person name="Lebrun M.H."/>
            <person name="Paolocci F."/>
            <person name="Bonfante P."/>
            <person name="Ottonello S."/>
            <person name="Wincker P."/>
        </authorList>
    </citation>
    <scope>NUCLEOTIDE SEQUENCE [LARGE SCALE GENOMIC DNA]</scope>
    <source>
        <strain evidence="9 10">Mel28</strain>
    </source>
</reference>